<dbReference type="Proteomes" id="UP001153269">
    <property type="component" value="Unassembled WGS sequence"/>
</dbReference>
<sequence length="112" mass="11817">MAAVREQRSRTRPALVNEPPGAGSLSGLIPELRYQAPAETSRESAGQLLAPEPPPWEMRIAGSHKAADGDSSLWTSGDWTSAERSTPAVLTSHSPAPPPVCAGSHTRVILVK</sequence>
<organism evidence="2 3">
    <name type="scientific">Pleuronectes platessa</name>
    <name type="common">European plaice</name>
    <dbReference type="NCBI Taxonomy" id="8262"/>
    <lineage>
        <taxon>Eukaryota</taxon>
        <taxon>Metazoa</taxon>
        <taxon>Chordata</taxon>
        <taxon>Craniata</taxon>
        <taxon>Vertebrata</taxon>
        <taxon>Euteleostomi</taxon>
        <taxon>Actinopterygii</taxon>
        <taxon>Neopterygii</taxon>
        <taxon>Teleostei</taxon>
        <taxon>Neoteleostei</taxon>
        <taxon>Acanthomorphata</taxon>
        <taxon>Carangaria</taxon>
        <taxon>Pleuronectiformes</taxon>
        <taxon>Pleuronectoidei</taxon>
        <taxon>Pleuronectidae</taxon>
        <taxon>Pleuronectes</taxon>
    </lineage>
</organism>
<gene>
    <name evidence="2" type="ORF">PLEPLA_LOCUS35331</name>
</gene>
<reference evidence="2" key="1">
    <citation type="submission" date="2020-03" db="EMBL/GenBank/DDBJ databases">
        <authorList>
            <person name="Weist P."/>
        </authorList>
    </citation>
    <scope>NUCLEOTIDE SEQUENCE</scope>
</reference>
<dbReference type="AlphaFoldDB" id="A0A9N7VFQ5"/>
<proteinExistence type="predicted"/>
<protein>
    <submittedName>
        <fullName evidence="2">Uncharacterized protein</fullName>
    </submittedName>
</protein>
<name>A0A9N7VFQ5_PLEPL</name>
<keyword evidence="3" id="KW-1185">Reference proteome</keyword>
<accession>A0A9N7VFQ5</accession>
<evidence type="ECO:0000313" key="2">
    <source>
        <dbReference type="EMBL" id="CAB1447652.1"/>
    </source>
</evidence>
<dbReference type="EMBL" id="CADEAL010003954">
    <property type="protein sequence ID" value="CAB1447652.1"/>
    <property type="molecule type" value="Genomic_DNA"/>
</dbReference>
<evidence type="ECO:0000313" key="3">
    <source>
        <dbReference type="Proteomes" id="UP001153269"/>
    </source>
</evidence>
<comment type="caution">
    <text evidence="2">The sequence shown here is derived from an EMBL/GenBank/DDBJ whole genome shotgun (WGS) entry which is preliminary data.</text>
</comment>
<feature type="region of interest" description="Disordered" evidence="1">
    <location>
        <begin position="1"/>
        <end position="80"/>
    </location>
</feature>
<evidence type="ECO:0000256" key="1">
    <source>
        <dbReference type="SAM" id="MobiDB-lite"/>
    </source>
</evidence>